<organism evidence="2 3">
    <name type="scientific">Sediminitomix flava</name>
    <dbReference type="NCBI Taxonomy" id="379075"/>
    <lineage>
        <taxon>Bacteria</taxon>
        <taxon>Pseudomonadati</taxon>
        <taxon>Bacteroidota</taxon>
        <taxon>Cytophagia</taxon>
        <taxon>Cytophagales</taxon>
        <taxon>Flammeovirgaceae</taxon>
        <taxon>Sediminitomix</taxon>
    </lineage>
</organism>
<evidence type="ECO:0000313" key="3">
    <source>
        <dbReference type="Proteomes" id="UP000245535"/>
    </source>
</evidence>
<reference evidence="2 3" key="1">
    <citation type="submission" date="2018-03" db="EMBL/GenBank/DDBJ databases">
        <title>Genomic Encyclopedia of Archaeal and Bacterial Type Strains, Phase II (KMG-II): from individual species to whole genera.</title>
        <authorList>
            <person name="Goeker M."/>
        </authorList>
    </citation>
    <scope>NUCLEOTIDE SEQUENCE [LARGE SCALE GENOMIC DNA]</scope>
    <source>
        <strain evidence="2 3">DSM 28229</strain>
    </source>
</reference>
<dbReference type="OrthoDB" id="977295at2"/>
<dbReference type="EMBL" id="QGDO01000009">
    <property type="protein sequence ID" value="PWJ36052.1"/>
    <property type="molecule type" value="Genomic_DNA"/>
</dbReference>
<dbReference type="Proteomes" id="UP000245535">
    <property type="component" value="Unassembled WGS sequence"/>
</dbReference>
<dbReference type="InterPro" id="IPR007139">
    <property type="entry name" value="DUF349"/>
</dbReference>
<evidence type="ECO:0000256" key="1">
    <source>
        <dbReference type="SAM" id="Coils"/>
    </source>
</evidence>
<name>A0A315Z0H9_SEDFL</name>
<evidence type="ECO:0000313" key="2">
    <source>
        <dbReference type="EMBL" id="PWJ36052.1"/>
    </source>
</evidence>
<protein>
    <submittedName>
        <fullName evidence="2">Uncharacterized protein DUF349</fullName>
    </submittedName>
</protein>
<gene>
    <name evidence="2" type="ORF">BC781_10967</name>
</gene>
<dbReference type="AlphaFoldDB" id="A0A315Z0H9"/>
<proteinExistence type="predicted"/>
<feature type="coiled-coil region" evidence="1">
    <location>
        <begin position="98"/>
        <end position="125"/>
    </location>
</feature>
<comment type="caution">
    <text evidence="2">The sequence shown here is derived from an EMBL/GenBank/DDBJ whole genome shotgun (WGS) entry which is preliminary data.</text>
</comment>
<sequence>MSSTTPIKEYKEITEYGYIKDGKVILRGYFDFQDREIGDVRESDEESLKYFVNRFDMVTKKVQAVKDSIHTAENKGSYLMKLIHMRTYLATYNGLGDFTKLYEEINVLEDEINEYIAKNRDKNFEIKTALLKEAQEAKYSTEWKDGTERFKELKMNWIKTGSAVKEEEEKLSEQFNDAMEFFFKRRGDFYQEMQRIMRDRLFKYRSLLNQVKRINRIGGGKEFVNEVKDIQNEWREVGKVPKMKINKTLYEFKKETAKFFNDLKSQRSSYRRKSPIEMKKELLETAESFLKSGSPYNIAKIKTLQNDWKQLGKLQAPEDKEYNLRFRIICNEIFESHFLERMAKNLHPDLYTKSDFEQLKIKMDLLRDSIKQDESELYEFNSRHGSNFNSNDPQDYQLYQQRNNFINKLKTKKRILQKLEDKLLML</sequence>
<keyword evidence="3" id="KW-1185">Reference proteome</keyword>
<keyword evidence="1" id="KW-0175">Coiled coil</keyword>
<dbReference type="Pfam" id="PF03993">
    <property type="entry name" value="DUF349"/>
    <property type="match status" value="2"/>
</dbReference>
<accession>A0A315Z0H9</accession>
<dbReference type="RefSeq" id="WP_109622433.1">
    <property type="nucleotide sequence ID" value="NZ_QGDO01000009.1"/>
</dbReference>